<keyword evidence="2" id="KW-1185">Reference proteome</keyword>
<evidence type="ECO:0000313" key="2">
    <source>
        <dbReference type="Proteomes" id="UP000245591"/>
    </source>
</evidence>
<sequence length="72" mass="8323">LYINKIKKPFGIIKKSALNRIDISLQQIYNCRSLQNDGSIKSTEVATDFFQSKIETVVNVNQKFIIKKNFND</sequence>
<organism evidence="1 2">
    <name type="scientific">Smittium angustum</name>
    <dbReference type="NCBI Taxonomy" id="133377"/>
    <lineage>
        <taxon>Eukaryota</taxon>
        <taxon>Fungi</taxon>
        <taxon>Fungi incertae sedis</taxon>
        <taxon>Zoopagomycota</taxon>
        <taxon>Kickxellomycotina</taxon>
        <taxon>Harpellomycetes</taxon>
        <taxon>Harpellales</taxon>
        <taxon>Legeriomycetaceae</taxon>
        <taxon>Smittium</taxon>
    </lineage>
</organism>
<gene>
    <name evidence="1" type="ORF">BB558_006717</name>
</gene>
<protein>
    <submittedName>
        <fullName evidence="1">Uncharacterized protein</fullName>
    </submittedName>
</protein>
<dbReference type="Proteomes" id="UP000245591">
    <property type="component" value="Unassembled WGS sequence"/>
</dbReference>
<name>A0A2U1IWY1_SMIAN</name>
<dbReference type="EMBL" id="MBFU01000867">
    <property type="protein sequence ID" value="PVZ97324.1"/>
    <property type="molecule type" value="Genomic_DNA"/>
</dbReference>
<reference evidence="1 2" key="1">
    <citation type="journal article" date="2018" name="MBio">
        <title>Comparative Genomics Reveals the Core Gene Toolbox for the Fungus-Insect Symbiosis.</title>
        <authorList>
            <person name="Wang Y."/>
            <person name="Stata M."/>
            <person name="Wang W."/>
            <person name="Stajich J.E."/>
            <person name="White M.M."/>
            <person name="Moncalvo J.M."/>
        </authorList>
    </citation>
    <scope>NUCLEOTIDE SEQUENCE [LARGE SCALE GENOMIC DNA]</scope>
    <source>
        <strain evidence="1 2">AUS-126-30</strain>
    </source>
</reference>
<accession>A0A2U1IWY1</accession>
<dbReference type="AlphaFoldDB" id="A0A2U1IWY1"/>
<evidence type="ECO:0000313" key="1">
    <source>
        <dbReference type="EMBL" id="PVZ97324.1"/>
    </source>
</evidence>
<comment type="caution">
    <text evidence="1">The sequence shown here is derived from an EMBL/GenBank/DDBJ whole genome shotgun (WGS) entry which is preliminary data.</text>
</comment>
<proteinExistence type="predicted"/>
<feature type="non-terminal residue" evidence="1">
    <location>
        <position position="1"/>
    </location>
</feature>